<feature type="transmembrane region" description="Helical" evidence="5">
    <location>
        <begin position="127"/>
        <end position="150"/>
    </location>
</feature>
<feature type="transmembrane region" description="Helical" evidence="5">
    <location>
        <begin position="359"/>
        <end position="381"/>
    </location>
</feature>
<dbReference type="Pfam" id="PF04932">
    <property type="entry name" value="Wzy_C"/>
    <property type="match status" value="1"/>
</dbReference>
<reference evidence="7 8" key="1">
    <citation type="journal article" date="2014" name="World J. Microbiol. Biotechnol.">
        <title>Biodiversity and physiological characteristics of Antarctic and Arctic lichens-associated bacteria.</title>
        <authorList>
            <person name="Lee Y.M."/>
            <person name="Kim E.H."/>
            <person name="Lee H.K."/>
            <person name="Hong S.G."/>
        </authorList>
    </citation>
    <scope>NUCLEOTIDE SEQUENCE [LARGE SCALE GENOMIC DNA]</scope>
    <source>
        <strain evidence="7 8">PAMC 26569</strain>
    </source>
</reference>
<evidence type="ECO:0000256" key="1">
    <source>
        <dbReference type="ARBA" id="ARBA00004141"/>
    </source>
</evidence>
<keyword evidence="7" id="KW-0436">Ligase</keyword>
<dbReference type="InterPro" id="IPR051533">
    <property type="entry name" value="WaaL-like"/>
</dbReference>
<feature type="transmembrane region" description="Helical" evidence="5">
    <location>
        <begin position="68"/>
        <end position="88"/>
    </location>
</feature>
<name>A0A6M8HSC3_9PROT</name>
<dbReference type="PANTHER" id="PTHR37422:SF21">
    <property type="entry name" value="EXOQ-LIKE PROTEIN"/>
    <property type="match status" value="1"/>
</dbReference>
<evidence type="ECO:0000256" key="5">
    <source>
        <dbReference type="SAM" id="Phobius"/>
    </source>
</evidence>
<evidence type="ECO:0000256" key="3">
    <source>
        <dbReference type="ARBA" id="ARBA00022989"/>
    </source>
</evidence>
<proteinExistence type="predicted"/>
<feature type="transmembrane region" description="Helical" evidence="5">
    <location>
        <begin position="201"/>
        <end position="219"/>
    </location>
</feature>
<evidence type="ECO:0000313" key="8">
    <source>
        <dbReference type="Proteomes" id="UP000500767"/>
    </source>
</evidence>
<feature type="transmembrane region" description="Helical" evidence="5">
    <location>
        <begin position="393"/>
        <end position="412"/>
    </location>
</feature>
<dbReference type="AlphaFoldDB" id="A0A6M8HSC3"/>
<keyword evidence="4 5" id="KW-0472">Membrane</keyword>
<dbReference type="GO" id="GO:0016020">
    <property type="term" value="C:membrane"/>
    <property type="evidence" value="ECO:0007669"/>
    <property type="project" value="UniProtKB-SubCell"/>
</dbReference>
<keyword evidence="8" id="KW-1185">Reference proteome</keyword>
<dbReference type="InterPro" id="IPR007016">
    <property type="entry name" value="O-antigen_ligase-rel_domated"/>
</dbReference>
<evidence type="ECO:0000256" key="4">
    <source>
        <dbReference type="ARBA" id="ARBA00023136"/>
    </source>
</evidence>
<feature type="domain" description="O-antigen ligase-related" evidence="6">
    <location>
        <begin position="211"/>
        <end position="366"/>
    </location>
</feature>
<evidence type="ECO:0000256" key="2">
    <source>
        <dbReference type="ARBA" id="ARBA00022692"/>
    </source>
</evidence>
<protein>
    <submittedName>
        <fullName evidence="7">O-antigen ligase family protein</fullName>
    </submittedName>
</protein>
<feature type="transmembrane region" description="Helical" evidence="5">
    <location>
        <begin position="225"/>
        <end position="241"/>
    </location>
</feature>
<evidence type="ECO:0000259" key="6">
    <source>
        <dbReference type="Pfam" id="PF04932"/>
    </source>
</evidence>
<dbReference type="KEGG" id="lck:HN018_16215"/>
<accession>A0A6M8HSC3</accession>
<feature type="transmembrane region" description="Helical" evidence="5">
    <location>
        <begin position="248"/>
        <end position="266"/>
    </location>
</feature>
<comment type="subcellular location">
    <subcellularLocation>
        <location evidence="1">Membrane</location>
        <topology evidence="1">Multi-pass membrane protein</topology>
    </subcellularLocation>
</comment>
<evidence type="ECO:0000313" key="7">
    <source>
        <dbReference type="EMBL" id="QKE91383.1"/>
    </source>
</evidence>
<organism evidence="7 8">
    <name type="scientific">Lichenicola cladoniae</name>
    <dbReference type="NCBI Taxonomy" id="1484109"/>
    <lineage>
        <taxon>Bacteria</taxon>
        <taxon>Pseudomonadati</taxon>
        <taxon>Pseudomonadota</taxon>
        <taxon>Alphaproteobacteria</taxon>
        <taxon>Acetobacterales</taxon>
        <taxon>Acetobacteraceae</taxon>
        <taxon>Lichenicola</taxon>
    </lineage>
</organism>
<dbReference type="RefSeq" id="WP_171833093.1">
    <property type="nucleotide sequence ID" value="NZ_CP053708.1"/>
</dbReference>
<feature type="transmembrane region" description="Helical" evidence="5">
    <location>
        <begin position="170"/>
        <end position="189"/>
    </location>
</feature>
<feature type="transmembrane region" description="Helical" evidence="5">
    <location>
        <begin position="94"/>
        <end position="115"/>
    </location>
</feature>
<dbReference type="GO" id="GO:0016874">
    <property type="term" value="F:ligase activity"/>
    <property type="evidence" value="ECO:0007669"/>
    <property type="project" value="UniProtKB-KW"/>
</dbReference>
<dbReference type="EMBL" id="CP053708">
    <property type="protein sequence ID" value="QKE91383.1"/>
    <property type="molecule type" value="Genomic_DNA"/>
</dbReference>
<dbReference type="PANTHER" id="PTHR37422">
    <property type="entry name" value="TEICHURONIC ACID BIOSYNTHESIS PROTEIN TUAE"/>
    <property type="match status" value="1"/>
</dbReference>
<keyword evidence="3 5" id="KW-1133">Transmembrane helix</keyword>
<sequence length="459" mass="49337">MSSPSLSRPTAIRLLDRLCLVAALLCPVFLVHGRGIAEAMIDITATAFLLRSAISHDWLWLRTRWVPVSLFWWLWLVMCSLPVGPFGIGGWPDFGQALATLRFLVFVAALQHGVLSDPRSRRLMRGLLVAACLYIAAQLLLQAVTGYNLFGDPRFHDGTLTGPYDKPRASAPLSRLLLPVMLVASTWIADRAGSTNRHSRWWLLAASVLPLLAGLAVMVLAGQRMPMLLVLLGLVVSGLVLRRLRLPLLAALAAAPVLIAISAFVSPHSFKHLVVLFGTQMHDFPNSPYGLIYNRALAIAIANPLTGLGFDGFRNGCPLPAYFQDWPPWSLNNGSGGGAAICVQHAHNHVLQALTDSGLIGLAMFCAMVVAWLVALGRGLAQGAGGTRQAWRVGLFAAVFIHEWPIASASAFTNMPLGGWFFLLLGTGLAEASGIARSPVQTAGAAYIQANTDSEKQHG</sequence>
<dbReference type="Proteomes" id="UP000500767">
    <property type="component" value="Chromosome"/>
</dbReference>
<keyword evidence="2 5" id="KW-0812">Transmembrane</keyword>
<gene>
    <name evidence="7" type="ORF">HN018_16215</name>
</gene>